<feature type="region of interest" description="Disordered" evidence="2">
    <location>
        <begin position="1"/>
        <end position="29"/>
    </location>
</feature>
<feature type="compositionally biased region" description="Polar residues" evidence="2">
    <location>
        <begin position="18"/>
        <end position="29"/>
    </location>
</feature>
<gene>
    <name evidence="3" type="ORF">HINF_LOCUS4824</name>
    <name evidence="4" type="ORF">HINF_LOCUS4827</name>
</gene>
<name>A0ABP1GVY9_9EUKA</name>
<feature type="coiled-coil region" evidence="1">
    <location>
        <begin position="64"/>
        <end position="102"/>
    </location>
</feature>
<evidence type="ECO:0000313" key="4">
    <source>
        <dbReference type="EMBL" id="CAL5978530.1"/>
    </source>
</evidence>
<reference evidence="4 5" key="1">
    <citation type="submission" date="2024-07" db="EMBL/GenBank/DDBJ databases">
        <authorList>
            <person name="Akdeniz Z."/>
        </authorList>
    </citation>
    <scope>NUCLEOTIDE SEQUENCE [LARGE SCALE GENOMIC DNA]</scope>
</reference>
<evidence type="ECO:0000313" key="3">
    <source>
        <dbReference type="EMBL" id="CAL5978524.1"/>
    </source>
</evidence>
<evidence type="ECO:0000256" key="2">
    <source>
        <dbReference type="SAM" id="MobiDB-lite"/>
    </source>
</evidence>
<sequence>MSQTNQMISDYKKERPQSESSQSNQDMPLINEDQNIYQTINYIEQLSLSQYQDQQNKGPVQQAVENLMEEIRVKNNKIAALQLELIQQNKRIISELEELDQRRLQEFDALDKQRKREYEVLDKLRKQEYTCLDENRNKELLAKDQKICELENEIRSLKLKQLKLW</sequence>
<evidence type="ECO:0000313" key="5">
    <source>
        <dbReference type="Proteomes" id="UP001642409"/>
    </source>
</evidence>
<organism evidence="4 5">
    <name type="scientific">Hexamita inflata</name>
    <dbReference type="NCBI Taxonomy" id="28002"/>
    <lineage>
        <taxon>Eukaryota</taxon>
        <taxon>Metamonada</taxon>
        <taxon>Diplomonadida</taxon>
        <taxon>Hexamitidae</taxon>
        <taxon>Hexamitinae</taxon>
        <taxon>Hexamita</taxon>
    </lineage>
</organism>
<proteinExistence type="predicted"/>
<dbReference type="EMBL" id="CAXDID020000009">
    <property type="protein sequence ID" value="CAL5978530.1"/>
    <property type="molecule type" value="Genomic_DNA"/>
</dbReference>
<keyword evidence="1" id="KW-0175">Coiled coil</keyword>
<dbReference type="EMBL" id="CAXDID020000009">
    <property type="protein sequence ID" value="CAL5978524.1"/>
    <property type="molecule type" value="Genomic_DNA"/>
</dbReference>
<accession>A0ABP1GVY9</accession>
<protein>
    <submittedName>
        <fullName evidence="4">Hypothetical_protein</fullName>
    </submittedName>
</protein>
<keyword evidence="5" id="KW-1185">Reference proteome</keyword>
<comment type="caution">
    <text evidence="4">The sequence shown here is derived from an EMBL/GenBank/DDBJ whole genome shotgun (WGS) entry which is preliminary data.</text>
</comment>
<dbReference type="Proteomes" id="UP001642409">
    <property type="component" value="Unassembled WGS sequence"/>
</dbReference>
<evidence type="ECO:0000256" key="1">
    <source>
        <dbReference type="SAM" id="Coils"/>
    </source>
</evidence>